<dbReference type="CDD" id="cd06222">
    <property type="entry name" value="RNase_H_like"/>
    <property type="match status" value="1"/>
</dbReference>
<dbReference type="InterPro" id="IPR025486">
    <property type="entry name" value="DUF4378"/>
</dbReference>
<protein>
    <recommendedName>
        <fullName evidence="8">DUF4378 domain-containing protein</fullName>
    </recommendedName>
</protein>
<feature type="compositionally biased region" description="Polar residues" evidence="1">
    <location>
        <begin position="1190"/>
        <end position="1200"/>
    </location>
</feature>
<keyword evidence="7" id="KW-1185">Reference proteome</keyword>
<feature type="region of interest" description="Disordered" evidence="1">
    <location>
        <begin position="765"/>
        <end position="789"/>
    </location>
</feature>
<dbReference type="InterPro" id="IPR022212">
    <property type="entry name" value="DUF3741"/>
</dbReference>
<dbReference type="OrthoDB" id="619142at2759"/>
<dbReference type="Pfam" id="PF14383">
    <property type="entry name" value="VARLMGL"/>
    <property type="match status" value="1"/>
</dbReference>
<dbReference type="OMA" id="VICKVER"/>
<dbReference type="GO" id="GO:0004523">
    <property type="term" value="F:RNA-DNA hybrid ribonuclease activity"/>
    <property type="evidence" value="ECO:0007669"/>
    <property type="project" value="InterPro"/>
</dbReference>
<feature type="region of interest" description="Disordered" evidence="1">
    <location>
        <begin position="1320"/>
        <end position="1343"/>
    </location>
</feature>
<feature type="domain" description="DUF3741" evidence="5">
    <location>
        <begin position="738"/>
        <end position="758"/>
    </location>
</feature>
<comment type="caution">
    <text evidence="6">The sequence shown here is derived from an EMBL/GenBank/DDBJ whole genome shotgun (WGS) entry which is preliminary data.</text>
</comment>
<dbReference type="Pfam" id="PF14309">
    <property type="entry name" value="DUF4378"/>
    <property type="match status" value="1"/>
</dbReference>
<dbReference type="Pfam" id="PF12552">
    <property type="entry name" value="DUF3741"/>
    <property type="match status" value="1"/>
</dbReference>
<dbReference type="PANTHER" id="PTHR46634">
    <property type="entry name" value="M REDUCTASE II SUBUNIT GAMMA, PUTATIVE (DUF3741)-RELATED"/>
    <property type="match status" value="1"/>
</dbReference>
<feature type="domain" description="RNase H type-1" evidence="3">
    <location>
        <begin position="457"/>
        <end position="493"/>
    </location>
</feature>
<feature type="domain" description="DUF4378" evidence="4">
    <location>
        <begin position="1466"/>
        <end position="1633"/>
    </location>
</feature>
<dbReference type="PANTHER" id="PTHR46634:SF3">
    <property type="entry name" value="M REDUCTASE II SUBUNIT GAMMA, PUTATIVE (DUF3741)-RELATED"/>
    <property type="match status" value="1"/>
</dbReference>
<feature type="region of interest" description="Disordered" evidence="1">
    <location>
        <begin position="1273"/>
        <end position="1292"/>
    </location>
</feature>
<organism evidence="6 7">
    <name type="scientific">Tetracentron sinense</name>
    <name type="common">Spur-leaf</name>
    <dbReference type="NCBI Taxonomy" id="13715"/>
    <lineage>
        <taxon>Eukaryota</taxon>
        <taxon>Viridiplantae</taxon>
        <taxon>Streptophyta</taxon>
        <taxon>Embryophyta</taxon>
        <taxon>Tracheophyta</taxon>
        <taxon>Spermatophyta</taxon>
        <taxon>Magnoliopsida</taxon>
        <taxon>Trochodendrales</taxon>
        <taxon>Trochodendraceae</taxon>
        <taxon>Tetracentron</taxon>
    </lineage>
</organism>
<evidence type="ECO:0008006" key="8">
    <source>
        <dbReference type="Google" id="ProtNLM"/>
    </source>
</evidence>
<feature type="domain" description="DUF3741" evidence="2">
    <location>
        <begin position="851"/>
        <end position="895"/>
    </location>
</feature>
<dbReference type="InterPro" id="IPR002156">
    <property type="entry name" value="RNaseH_domain"/>
</dbReference>
<reference evidence="6 7" key="1">
    <citation type="submission" date="2020-04" db="EMBL/GenBank/DDBJ databases">
        <title>Plant Genome Project.</title>
        <authorList>
            <person name="Zhang R.-G."/>
        </authorList>
    </citation>
    <scope>NUCLEOTIDE SEQUENCE [LARGE SCALE GENOMIC DNA]</scope>
    <source>
        <strain evidence="6">YNK0</strain>
        <tissue evidence="6">Leaf</tissue>
    </source>
</reference>
<evidence type="ECO:0000259" key="3">
    <source>
        <dbReference type="Pfam" id="PF13456"/>
    </source>
</evidence>
<feature type="region of interest" description="Disordered" evidence="1">
    <location>
        <begin position="996"/>
        <end position="1026"/>
    </location>
</feature>
<evidence type="ECO:0000259" key="5">
    <source>
        <dbReference type="Pfam" id="PF14383"/>
    </source>
</evidence>
<evidence type="ECO:0000256" key="1">
    <source>
        <dbReference type="SAM" id="MobiDB-lite"/>
    </source>
</evidence>
<feature type="region of interest" description="Disordered" evidence="1">
    <location>
        <begin position="1134"/>
        <end position="1220"/>
    </location>
</feature>
<dbReference type="Proteomes" id="UP000655225">
    <property type="component" value="Unassembled WGS sequence"/>
</dbReference>
<dbReference type="InterPro" id="IPR044730">
    <property type="entry name" value="RNase_H-like_dom_plant"/>
</dbReference>
<dbReference type="GO" id="GO:0003676">
    <property type="term" value="F:nucleic acid binding"/>
    <property type="evidence" value="ECO:0007669"/>
    <property type="project" value="InterPro"/>
</dbReference>
<evidence type="ECO:0000313" key="6">
    <source>
        <dbReference type="EMBL" id="KAF8392088.1"/>
    </source>
</evidence>
<feature type="compositionally biased region" description="Basic and acidic residues" evidence="1">
    <location>
        <begin position="1159"/>
        <end position="1169"/>
    </location>
</feature>
<evidence type="ECO:0000313" key="7">
    <source>
        <dbReference type="Proteomes" id="UP000655225"/>
    </source>
</evidence>
<dbReference type="InterPro" id="IPR032795">
    <property type="entry name" value="DUF3741-assoc"/>
</dbReference>
<dbReference type="EMBL" id="JABCRI010000016">
    <property type="protein sequence ID" value="KAF8392088.1"/>
    <property type="molecule type" value="Genomic_DNA"/>
</dbReference>
<sequence length="1642" mass="184126">MINGWNKTLENYNVESLVREEIYGTVFIETVKDMKTTANFALTQCQEGRKPDKFQEDVPSTSKKFQSLESLVREDVHTVFFSEMVKEWKMELENYDMESLIREDIYRIAISEAVKDVNIFLIESEETRNRDDFLEDLPSANKLFKSPEVSEKENLIQKLGSLSKCFEVEEDLMLSVRSEIMEKSVLLDHVDLENEEFDECSIHCEGMSVEKDDALGSMSNKLEKALQQLRELGSSLGIKVGDLEGVHDQLTPIEGIVQDRQHSIFLPENNEKEQLNSFNPMVTTLREFPELLVDFECMVHEKIGWNIWRLDEVKYQLDPLVELVASLRKKELLYREAFMRRCYNLQKAEAEVDLLGDQVEALLGLLEKIYITLNHYSPVLQHYFGLDLLGPIGSGLAALGGGASPPGAAGGSPSSAARATSLELLLFEGKKTLFREDEVVVDPVDAINNHVDWPWEAVQCLLDISGLMRYFESVSVTHVFRETNRVADYLSTLCTCIEEISLDPRDFPSALARFVEEDVRGCKYTRISVDDRSPFYDETHLSGAKWRITCVEEDVAVPVLASSDPDRFSGHRIPVPISRNVIFRRSCSGEMQIASLKLSEVILKLDSGFKTESGLGYEAFPALIFADFCVLLGAKMNGIQNGKARNLEKPFPGCMGRMVNLFDLSAGMAENRLLTEKAHRDGSPLPRSRSDVAKLSNSIGYQVDDEPIGSELRRTSSNKKSNGTAMKMLIVQEMSKETESKHKPPSVVAKLMGLDTLPGQPDLAVRRSQPKGCSQNSLTRPGTPLRYSPQEKGFLDKRMQFETHPYQEQKEFKDVYEVWQQSPKTNYSKDQSPQKEGYYDNPNEKKMALVRQKFIQAKRLSTDENLRQSKEFQDALEVLSSNKDLFLKFLQEPNSMFSRQLCELQSIPPPPQTKRITVLRPKTAENNTVTIPEKKREKQIKKQTQVVEVKEWDKNKPRWDPVFTNQKVDNSAQPTRIVVLKPSPGKTHDIKHDIKAVVSSSSSSPRQLHSKNFYGEPEDDEAQESRVAAKNIKRQMRENLSSHCWDETLLSSVFSNGYVGDESSFNRSENEYIEGNLSDSEVMTPTSRHSWDYVNRFAGSPYSFSSFSRASYSPESSVCREAKKRLSERWAMMASNGNGQEQKQVHRRSSTLGEMLSLSDKKESVRSGEEADGELSVLTNRSCGGEQGLNERTSCLTSSTTKDEGGDDSPRNLLRSRSVPVSSTAYGTRLNVEVPDPEVGEAISPKEVVKSKSGKSSFKWKVSSLFFSRNKVPSKKKSVASPSSGSNDESQSAIAEMPGALKQPSPGKVRDDVTQRITNSGLLEEGLSPSLQESSSKTSSSASICVGPKQGTFYYETGFSLAKPGLPGNPSGENQDQPSPISVLEAPFEEDVNTTPQSCANVNSDHSGTPLHLHALKSNLIEKSPPIESIARTLSWDDACSETVTPNPQSQSMVPPNAEEEEQEQFLFVQTLLSAAGLDGSEQSKENFFRWHSPESPLDPSLIDKCVDLKDMNDHVFDTKRRQRRSNQRLLFDCANAALVDMAVYGSHASPRARASSGAHDRVLSVRAPMTVDQVWGRMKEWFCSESGDNSMVVERIVRKEVVGRGWVELMRLEVDLLGKEIEEKMLEGLVEESLIELTGGL</sequence>
<accession>A0A835D632</accession>
<evidence type="ECO:0000259" key="4">
    <source>
        <dbReference type="Pfam" id="PF14309"/>
    </source>
</evidence>
<feature type="compositionally biased region" description="Basic and acidic residues" evidence="1">
    <location>
        <begin position="1201"/>
        <end position="1210"/>
    </location>
</feature>
<evidence type="ECO:0000259" key="2">
    <source>
        <dbReference type="Pfam" id="PF12552"/>
    </source>
</evidence>
<name>A0A835D632_TETSI</name>
<feature type="compositionally biased region" description="Polar residues" evidence="1">
    <location>
        <begin position="771"/>
        <end position="780"/>
    </location>
</feature>
<dbReference type="Pfam" id="PF13456">
    <property type="entry name" value="RVT_3"/>
    <property type="match status" value="1"/>
</dbReference>
<proteinExistence type="predicted"/>
<gene>
    <name evidence="6" type="ORF">HHK36_022429</name>
</gene>